<comment type="caution">
    <text evidence="1">The sequence shown here is derived from an EMBL/GenBank/DDBJ whole genome shotgun (WGS) entry which is preliminary data.</text>
</comment>
<dbReference type="AlphaFoldDB" id="A0AAU9P356"/>
<accession>A0AAU9P356</accession>
<evidence type="ECO:0000313" key="2">
    <source>
        <dbReference type="Proteomes" id="UP001157418"/>
    </source>
</evidence>
<reference evidence="1 2" key="1">
    <citation type="submission" date="2022-01" db="EMBL/GenBank/DDBJ databases">
        <authorList>
            <person name="Xiong W."/>
            <person name="Schranz E."/>
        </authorList>
    </citation>
    <scope>NUCLEOTIDE SEQUENCE [LARGE SCALE GENOMIC DNA]</scope>
</reference>
<dbReference type="Proteomes" id="UP001157418">
    <property type="component" value="Unassembled WGS sequence"/>
</dbReference>
<organism evidence="1 2">
    <name type="scientific">Lactuca virosa</name>
    <dbReference type="NCBI Taxonomy" id="75947"/>
    <lineage>
        <taxon>Eukaryota</taxon>
        <taxon>Viridiplantae</taxon>
        <taxon>Streptophyta</taxon>
        <taxon>Embryophyta</taxon>
        <taxon>Tracheophyta</taxon>
        <taxon>Spermatophyta</taxon>
        <taxon>Magnoliopsida</taxon>
        <taxon>eudicotyledons</taxon>
        <taxon>Gunneridae</taxon>
        <taxon>Pentapetalae</taxon>
        <taxon>asterids</taxon>
        <taxon>campanulids</taxon>
        <taxon>Asterales</taxon>
        <taxon>Asteraceae</taxon>
        <taxon>Cichorioideae</taxon>
        <taxon>Cichorieae</taxon>
        <taxon>Lactucinae</taxon>
        <taxon>Lactuca</taxon>
    </lineage>
</organism>
<gene>
    <name evidence="1" type="ORF">LVIROSA_LOCUS30494</name>
</gene>
<keyword evidence="2" id="KW-1185">Reference proteome</keyword>
<evidence type="ECO:0000313" key="1">
    <source>
        <dbReference type="EMBL" id="CAH1444683.1"/>
    </source>
</evidence>
<sequence>MSHLRLLEHVDVPEKHRSAPLPPSVVPRVCKKRLSTAIATSASVRVRLGLDSATSNFFSMSMFLKSIDRRRYHHLSFREFFETEEISKIGSNQPPTTAVLHPYVLLGKHKFTCELKVVASCGVG</sequence>
<protein>
    <submittedName>
        <fullName evidence="1">Uncharacterized protein</fullName>
    </submittedName>
</protein>
<name>A0AAU9P356_9ASTR</name>
<dbReference type="EMBL" id="CAKMRJ010005523">
    <property type="protein sequence ID" value="CAH1444683.1"/>
    <property type="molecule type" value="Genomic_DNA"/>
</dbReference>
<proteinExistence type="predicted"/>